<reference evidence="6 7" key="1">
    <citation type="submission" date="2020-10" db="EMBL/GenBank/DDBJ databases">
        <title>Haloactinobacterium sp. RN3S43, a bacterium isolated from saline soil.</title>
        <authorList>
            <person name="Sun J.-Q."/>
        </authorList>
    </citation>
    <scope>NUCLEOTIDE SEQUENCE [LARGE SCALE GENOMIC DNA]</scope>
    <source>
        <strain evidence="6 7">RN3S43</strain>
    </source>
</reference>
<dbReference type="AlphaFoldDB" id="A0A7M1SQH7"/>
<dbReference type="GO" id="GO:0016758">
    <property type="term" value="F:hexosyltransferase activity"/>
    <property type="evidence" value="ECO:0007669"/>
    <property type="project" value="TreeGrafter"/>
</dbReference>
<gene>
    <name evidence="6" type="ORF">IM660_11080</name>
</gene>
<dbReference type="Pfam" id="PF00534">
    <property type="entry name" value="Glycos_transf_1"/>
    <property type="match status" value="1"/>
</dbReference>
<dbReference type="Pfam" id="PF13439">
    <property type="entry name" value="Glyco_transf_4"/>
    <property type="match status" value="1"/>
</dbReference>
<dbReference type="GO" id="GO:1901137">
    <property type="term" value="P:carbohydrate derivative biosynthetic process"/>
    <property type="evidence" value="ECO:0007669"/>
    <property type="project" value="UniProtKB-ARBA"/>
</dbReference>
<dbReference type="PANTHER" id="PTHR45947">
    <property type="entry name" value="SULFOQUINOVOSYL TRANSFERASE SQD2"/>
    <property type="match status" value="1"/>
</dbReference>
<dbReference type="SUPFAM" id="SSF53756">
    <property type="entry name" value="UDP-Glycosyltransferase/glycogen phosphorylase"/>
    <property type="match status" value="1"/>
</dbReference>
<evidence type="ECO:0000313" key="7">
    <source>
        <dbReference type="Proteomes" id="UP000593758"/>
    </source>
</evidence>
<name>A0A7M1SQH7_9MICO</name>
<dbReference type="InterPro" id="IPR001296">
    <property type="entry name" value="Glyco_trans_1"/>
</dbReference>
<organism evidence="6 7">
    <name type="scientific">Ruania alkalisoli</name>
    <dbReference type="NCBI Taxonomy" id="2779775"/>
    <lineage>
        <taxon>Bacteria</taxon>
        <taxon>Bacillati</taxon>
        <taxon>Actinomycetota</taxon>
        <taxon>Actinomycetes</taxon>
        <taxon>Micrococcales</taxon>
        <taxon>Ruaniaceae</taxon>
        <taxon>Ruania</taxon>
    </lineage>
</organism>
<dbReference type="InterPro" id="IPR028098">
    <property type="entry name" value="Glyco_trans_4-like_N"/>
</dbReference>
<dbReference type="EMBL" id="CP063169">
    <property type="protein sequence ID" value="QOR69254.1"/>
    <property type="molecule type" value="Genomic_DNA"/>
</dbReference>
<evidence type="ECO:0000256" key="1">
    <source>
        <dbReference type="ARBA" id="ARBA00021292"/>
    </source>
</evidence>
<dbReference type="KEGG" id="halt:IM660_11080"/>
<dbReference type="Proteomes" id="UP000593758">
    <property type="component" value="Chromosome"/>
</dbReference>
<evidence type="ECO:0000259" key="4">
    <source>
        <dbReference type="Pfam" id="PF00534"/>
    </source>
</evidence>
<dbReference type="InterPro" id="IPR050194">
    <property type="entry name" value="Glycosyltransferase_grp1"/>
</dbReference>
<dbReference type="PANTHER" id="PTHR45947:SF3">
    <property type="entry name" value="SULFOQUINOVOSYL TRANSFERASE SQD2"/>
    <property type="match status" value="1"/>
</dbReference>
<keyword evidence="3 6" id="KW-0808">Transferase</keyword>
<evidence type="ECO:0000259" key="5">
    <source>
        <dbReference type="Pfam" id="PF13439"/>
    </source>
</evidence>
<keyword evidence="7" id="KW-1185">Reference proteome</keyword>
<protein>
    <recommendedName>
        <fullName evidence="1">D-inositol 3-phosphate glycosyltransferase</fullName>
    </recommendedName>
</protein>
<keyword evidence="2" id="KW-0328">Glycosyltransferase</keyword>
<evidence type="ECO:0000256" key="2">
    <source>
        <dbReference type="ARBA" id="ARBA00022676"/>
    </source>
</evidence>
<evidence type="ECO:0000256" key="3">
    <source>
        <dbReference type="ARBA" id="ARBA00022679"/>
    </source>
</evidence>
<accession>A0A7M1SQH7</accession>
<sequence length="372" mass="39671">MRVAVVTESFLPSLNGVTTSVLRVLDHLAEQGHEAIVVCPGPAPREYAGFPVFPVPALDYRGFRAGVPSRRLTRAVLEFGPDVLHAAAPFGIGAQALALARRHGIASVAIFQTDVARYTRSYGLSLTHHAAWRWIRRVHSSADLTLAPSRASLDDLAAVGVERTAWWGRGVDSVLYHPNRRTSTAGRALRERLAPQGQALVGYVGRLAPEKNVTELAPLARMRGARLVVVGDGPDRGALERELSGTDAVMLGRLEGEELATAYAALDVFTHTGTSETFGQTLQEAMASGLPVVAPAAGGPIDLVAAGESGFLVPPHDRAALVGAVGALVRDPGMRARMGEAGRRAILPRSWRALCAQLVEHYEHVAEPVTIR</sequence>
<feature type="domain" description="Glycosyltransferase subfamily 4-like N-terminal" evidence="5">
    <location>
        <begin position="15"/>
        <end position="172"/>
    </location>
</feature>
<proteinExistence type="predicted"/>
<dbReference type="RefSeq" id="WP_193495510.1">
    <property type="nucleotide sequence ID" value="NZ_CP063169.1"/>
</dbReference>
<evidence type="ECO:0000313" key="6">
    <source>
        <dbReference type="EMBL" id="QOR69254.1"/>
    </source>
</evidence>
<feature type="domain" description="Glycosyl transferase family 1" evidence="4">
    <location>
        <begin position="192"/>
        <end position="344"/>
    </location>
</feature>
<dbReference type="CDD" id="cd03814">
    <property type="entry name" value="GT4-like"/>
    <property type="match status" value="1"/>
</dbReference>
<dbReference type="Gene3D" id="3.40.50.2000">
    <property type="entry name" value="Glycogen Phosphorylase B"/>
    <property type="match status" value="2"/>
</dbReference>